<feature type="repeat" description="TPR" evidence="3">
    <location>
        <begin position="367"/>
        <end position="400"/>
    </location>
</feature>
<keyword evidence="2 3" id="KW-0802">TPR repeat</keyword>
<dbReference type="PANTHER" id="PTHR45586">
    <property type="entry name" value="TPR REPEAT-CONTAINING PROTEIN PA4667"/>
    <property type="match status" value="1"/>
</dbReference>
<dbReference type="SMART" id="SM00028">
    <property type="entry name" value="TPR"/>
    <property type="match status" value="15"/>
</dbReference>
<dbReference type="Proteomes" id="UP000190037">
    <property type="component" value="Unassembled WGS sequence"/>
</dbReference>
<feature type="repeat" description="TPR" evidence="3">
    <location>
        <begin position="538"/>
        <end position="571"/>
    </location>
</feature>
<dbReference type="Gene3D" id="1.25.40.10">
    <property type="entry name" value="Tetratricopeptide repeat domain"/>
    <property type="match status" value="5"/>
</dbReference>
<evidence type="ECO:0000313" key="5">
    <source>
        <dbReference type="Proteomes" id="UP000190037"/>
    </source>
</evidence>
<protein>
    <recommendedName>
        <fullName evidence="6">Tetratricopeptide repeat protein</fullName>
    </recommendedName>
</protein>
<accession>A0A1T3NU81</accession>
<dbReference type="InterPro" id="IPR011990">
    <property type="entry name" value="TPR-like_helical_dom_sf"/>
</dbReference>
<dbReference type="STRING" id="159449.B4N89_04735"/>
<evidence type="ECO:0000313" key="4">
    <source>
        <dbReference type="EMBL" id="OPC80344.1"/>
    </source>
</evidence>
<dbReference type="Pfam" id="PF13432">
    <property type="entry name" value="TPR_16"/>
    <property type="match status" value="4"/>
</dbReference>
<name>A0A1T3NU81_9ACTN</name>
<dbReference type="InterPro" id="IPR051012">
    <property type="entry name" value="CellSynth/LPSAsmb/PSIAsmb"/>
</dbReference>
<evidence type="ECO:0000256" key="3">
    <source>
        <dbReference type="PROSITE-ProRule" id="PRU00339"/>
    </source>
</evidence>
<evidence type="ECO:0000256" key="2">
    <source>
        <dbReference type="ARBA" id="ARBA00022803"/>
    </source>
</evidence>
<keyword evidence="5" id="KW-1185">Reference proteome</keyword>
<evidence type="ECO:0000256" key="1">
    <source>
        <dbReference type="ARBA" id="ARBA00022737"/>
    </source>
</evidence>
<sequence length="1651" mass="175281">MTVPLLAAVAALLALVAALMWFGFRRRPASVAARADTLLAQAEGAHRAGRLAAADRGYRRVADALGKPGAPTGLAATRGRALIGLGEVASRQGRPADALAAFRAAFALTTLPPGALELTAADATRRADPGPLEIALCVDLVTRTDTDPDHAAYDFLEARCVVAAGASEAELIAVEALAARIEAGAPRLEWAVYARACALRDLGRGAEAIAAFERADRLVPRAATGYELGRLHRDAGRPDEALAAFERSLTIEPERPEVLYAMALTHLRRTPADKAQRVAALEAAVGLLTRTCTLAPTHAQAWLGLGRAQHALGHDDAAFEPLRRACELMPEHVDVQMEFVDLALARGQRAAAIPVLRRVVAGRPRHVAANLILGTLHDEDGDFVAAAPCFERVVAVEPGHARARFGLGRALFEQGEAGRAIPHLAAVPERDAAQHHLLARAYSAAGEPAAADAAFSAAIEAGDDSAIAHHRQACVRLRRELRQDAIASFWRVLDRADDDSPLVAEALLFRGIAYREEGDLGAARADADAAVAAAPRDARAHYARGQLAVVEDEWATARGAFETAVRLDPDYAPARFGLGLVREHAGEHEGAAEAYEHGLARRPDWTPAVVRLGAARIAAGRIADGVEVLGRVRGEPTGSARFHLALGYARQGRVERADELWAAPGGVNDAIRAHNVATARDLLARAALAAGDHALAREHWQACRDAFPEHDGYRTALAETLFREGAELLRFGRDGGAQLAAARDRLGAAAALVPGDRRVRLHLAVAALYAGEPALAVRLSAALDPLADPRVGHLAPLARLALGAGTVSLGALVEAEPAAWAVRGMHAARGRRWADAAEAYRQALVVPGPVEPEPRAAVCEAARCTASARAGCGQCGRAYCAEHGVLGAALPARCGSCVDAVLAALASCAHLAGTGAVAEAEATRWAGDGGRAAAHHLLALLRAQRGDHDAALAGLERLLAGPMASDEGRLIAARVYLHRAAAHSEDLVAASADVERAARLVPELPEVRRARPLLRSWQALAHALAGRHEASIEIRLESERIDPTDVRNLQCLALSALRAGQAGDAGHTTGLWRLVCGTWATVLYSPRFWIDLEARTGREISAEQIHTARQEQIERVCRELRERAAHSEGSVAALYRRLDRHWAWEVAATERVAALDPAPAPIVCGPLFLARVADPEHGSDAGRALAETVRAAADPHTGDLLGPLGMYHHLIDVGRFDEAVAGLTGLAGLAGPDATPGVAALLARAHLVRARDLGGRGEWAQALGCLEQAAPIPAEATELAAEVGIRAAKAVLAAAPAEEDEAARLLERAWALAPDGPGLRGELAGAYARLARRAHEGRRHRDAIALVRQALELTPADPATRALAGAALRGLVMELLAADTAAAAAEAVGAMREAFALDPGEASRIGLTNSLFLSAERLALRGGARERAVAAMAEAIALADPDGGTDSVAAEARRRVAALLVETAGASERDEDFDRAITLLEEARHYGDDPPTRRALAFNHYYARHYEVAERLLRQEIGGGLEIDTLREAWVVVAVDWGYDLLAKGRAYDAIEVLSAALREHEEPRLRDALVAVYLGEERYQDAIRTLEAVESTPENTRLLALALHNEGVRQANMGHNHTALVHLERAHEYHPTDGTREILDEVRSRIHGYY</sequence>
<proteinExistence type="predicted"/>
<dbReference type="SUPFAM" id="SSF48452">
    <property type="entry name" value="TPR-like"/>
    <property type="match status" value="5"/>
</dbReference>
<organism evidence="4 5">
    <name type="scientific">Embleya scabrispora</name>
    <dbReference type="NCBI Taxonomy" id="159449"/>
    <lineage>
        <taxon>Bacteria</taxon>
        <taxon>Bacillati</taxon>
        <taxon>Actinomycetota</taxon>
        <taxon>Actinomycetes</taxon>
        <taxon>Kitasatosporales</taxon>
        <taxon>Streptomycetaceae</taxon>
        <taxon>Embleya</taxon>
    </lineage>
</organism>
<dbReference type="EMBL" id="MWQN01000001">
    <property type="protein sequence ID" value="OPC80344.1"/>
    <property type="molecule type" value="Genomic_DNA"/>
</dbReference>
<dbReference type="RefSeq" id="WP_078974602.1">
    <property type="nucleotide sequence ID" value="NZ_MWQN01000001.1"/>
</dbReference>
<dbReference type="PANTHER" id="PTHR45586:SF1">
    <property type="entry name" value="LIPOPOLYSACCHARIDE ASSEMBLY PROTEIN B"/>
    <property type="match status" value="1"/>
</dbReference>
<reference evidence="4 5" key="1">
    <citation type="submission" date="2017-03" db="EMBL/GenBank/DDBJ databases">
        <title>Draft genome sequence of Streptomyces scabrisporus NF3, endophyte isolated from Amphipterygium adstringens.</title>
        <authorList>
            <person name="Vazquez M."/>
            <person name="Ceapa C.D."/>
            <person name="Rodriguez Luna D."/>
            <person name="Sanchez Esquivel S."/>
        </authorList>
    </citation>
    <scope>NUCLEOTIDE SEQUENCE [LARGE SCALE GENOMIC DNA]</scope>
    <source>
        <strain evidence="4 5">NF3</strain>
    </source>
</reference>
<gene>
    <name evidence="4" type="ORF">B4N89_04735</name>
</gene>
<feature type="repeat" description="TPR" evidence="3">
    <location>
        <begin position="299"/>
        <end position="332"/>
    </location>
</feature>
<comment type="caution">
    <text evidence="4">The sequence shown here is derived from an EMBL/GenBank/DDBJ whole genome shotgun (WGS) entry which is preliminary data.</text>
</comment>
<dbReference type="PROSITE" id="PS50005">
    <property type="entry name" value="TPR"/>
    <property type="match status" value="4"/>
</dbReference>
<keyword evidence="1" id="KW-0677">Repeat</keyword>
<feature type="repeat" description="TPR" evidence="3">
    <location>
        <begin position="222"/>
        <end position="255"/>
    </location>
</feature>
<dbReference type="OrthoDB" id="4291074at2"/>
<evidence type="ECO:0008006" key="6">
    <source>
        <dbReference type="Google" id="ProtNLM"/>
    </source>
</evidence>
<dbReference type="InterPro" id="IPR019734">
    <property type="entry name" value="TPR_rpt"/>
</dbReference>